<proteinExistence type="inferred from homology"/>
<evidence type="ECO:0000256" key="2">
    <source>
        <dbReference type="ARBA" id="ARBA00022857"/>
    </source>
</evidence>
<evidence type="ECO:0000256" key="3">
    <source>
        <dbReference type="ARBA" id="ARBA00023002"/>
    </source>
</evidence>
<evidence type="ECO:0000313" key="5">
    <source>
        <dbReference type="Proteomes" id="UP000245383"/>
    </source>
</evidence>
<dbReference type="EMBL" id="MBFR01000099">
    <property type="protein sequence ID" value="PVU94181.1"/>
    <property type="molecule type" value="Genomic_DNA"/>
</dbReference>
<reference evidence="4 5" key="1">
    <citation type="journal article" date="2018" name="MBio">
        <title>Comparative Genomics Reveals the Core Gene Toolbox for the Fungus-Insect Symbiosis.</title>
        <authorList>
            <person name="Wang Y."/>
            <person name="Stata M."/>
            <person name="Wang W."/>
            <person name="Stajich J.E."/>
            <person name="White M.M."/>
            <person name="Moncalvo J.M."/>
        </authorList>
    </citation>
    <scope>NUCLEOTIDE SEQUENCE [LARGE SCALE GENOMIC DNA]</scope>
    <source>
        <strain evidence="4 5">SWE-8-4</strain>
    </source>
</reference>
<dbReference type="STRING" id="133385.A0A2T9YPG7"/>
<dbReference type="PANTHER" id="PTHR43963:SF6">
    <property type="entry name" value="CHAIN DEHYDROGENASE FAMILY PROTEIN, PUTATIVE (AFU_ORTHOLOGUE AFUA_3G15350)-RELATED"/>
    <property type="match status" value="1"/>
</dbReference>
<keyword evidence="3" id="KW-0560">Oxidoreductase</keyword>
<gene>
    <name evidence="4" type="ORF">BB561_002745</name>
</gene>
<dbReference type="InterPro" id="IPR002347">
    <property type="entry name" value="SDR_fam"/>
</dbReference>
<evidence type="ECO:0000313" key="4">
    <source>
        <dbReference type="EMBL" id="PVU94181.1"/>
    </source>
</evidence>
<name>A0A2T9YPG7_9FUNG</name>
<dbReference type="Pfam" id="PF00106">
    <property type="entry name" value="adh_short"/>
    <property type="match status" value="1"/>
</dbReference>
<comment type="caution">
    <text evidence="4">The sequence shown here is derived from an EMBL/GenBank/DDBJ whole genome shotgun (WGS) entry which is preliminary data.</text>
</comment>
<organism evidence="4 5">
    <name type="scientific">Smittium simulii</name>
    <dbReference type="NCBI Taxonomy" id="133385"/>
    <lineage>
        <taxon>Eukaryota</taxon>
        <taxon>Fungi</taxon>
        <taxon>Fungi incertae sedis</taxon>
        <taxon>Zoopagomycota</taxon>
        <taxon>Kickxellomycotina</taxon>
        <taxon>Harpellomycetes</taxon>
        <taxon>Harpellales</taxon>
        <taxon>Legeriomycetaceae</taxon>
        <taxon>Smittium</taxon>
    </lineage>
</organism>
<dbReference type="PANTHER" id="PTHR43963">
    <property type="entry name" value="CARBONYL REDUCTASE 1-RELATED"/>
    <property type="match status" value="1"/>
</dbReference>
<dbReference type="Proteomes" id="UP000245383">
    <property type="component" value="Unassembled WGS sequence"/>
</dbReference>
<dbReference type="OrthoDB" id="1933717at2759"/>
<evidence type="ECO:0008006" key="6">
    <source>
        <dbReference type="Google" id="ProtNLM"/>
    </source>
</evidence>
<accession>A0A2T9YPG7</accession>
<dbReference type="PRINTS" id="PR00081">
    <property type="entry name" value="GDHRDH"/>
</dbReference>
<keyword evidence="5" id="KW-1185">Reference proteome</keyword>
<sequence length="279" mass="31417">MRFVVVTGANKGIGYGIVKGLLSNSSVSSRVYLTSRDEERGKRALEQVVAETKHLWAPETSVEYHQLDITSDTSISAFTTHLLEKFGQKCVNILIDNAGYASKGPEFSGDIVKQTMDINYFGTVKFTERMMDLMSTDSKVIILSSVLGKLYNVPEKLQHIYSDPNLTMDQLNHIQHDFVQAAYEGTCKEKGYSTNSYSFSKVAISAYARVLARRFAADPRRIFIASCHPGWIRTDMGGQNAPHDVDYGIKTPLYLVNEYIKNLLQYSGNYFSESKVEEW</sequence>
<dbReference type="Gene3D" id="3.40.50.720">
    <property type="entry name" value="NAD(P)-binding Rossmann-like Domain"/>
    <property type="match status" value="1"/>
</dbReference>
<dbReference type="GO" id="GO:0016491">
    <property type="term" value="F:oxidoreductase activity"/>
    <property type="evidence" value="ECO:0007669"/>
    <property type="project" value="UniProtKB-KW"/>
</dbReference>
<comment type="similarity">
    <text evidence="1">Belongs to the short-chain dehydrogenases/reductases (SDR) family.</text>
</comment>
<evidence type="ECO:0000256" key="1">
    <source>
        <dbReference type="ARBA" id="ARBA00006484"/>
    </source>
</evidence>
<dbReference type="SUPFAM" id="SSF51735">
    <property type="entry name" value="NAD(P)-binding Rossmann-fold domains"/>
    <property type="match status" value="1"/>
</dbReference>
<dbReference type="AlphaFoldDB" id="A0A2T9YPG7"/>
<keyword evidence="2" id="KW-0521">NADP</keyword>
<dbReference type="InterPro" id="IPR036291">
    <property type="entry name" value="NAD(P)-bd_dom_sf"/>
</dbReference>
<protein>
    <recommendedName>
        <fullName evidence="6">Carbonyl reductase [NADPH] 1</fullName>
    </recommendedName>
</protein>